<dbReference type="AlphaFoldDB" id="A0A927R4N3"/>
<gene>
    <name evidence="1" type="ORF">H4683_003521</name>
</gene>
<name>A0A927R4N3_9BACL</name>
<proteinExistence type="predicted"/>
<dbReference type="RefSeq" id="WP_192600049.1">
    <property type="nucleotide sequence ID" value="NZ_JADBEL010000026.1"/>
</dbReference>
<dbReference type="EMBL" id="JADBEL010000026">
    <property type="protein sequence ID" value="MBE1556396.1"/>
    <property type="molecule type" value="Genomic_DNA"/>
</dbReference>
<dbReference type="Proteomes" id="UP000658225">
    <property type="component" value="Unassembled WGS sequence"/>
</dbReference>
<evidence type="ECO:0000313" key="2">
    <source>
        <dbReference type="Proteomes" id="UP000658225"/>
    </source>
</evidence>
<accession>A0A927R4N3</accession>
<evidence type="ECO:0000313" key="1">
    <source>
        <dbReference type="EMBL" id="MBE1556396.1"/>
    </source>
</evidence>
<reference evidence="1" key="1">
    <citation type="submission" date="2020-10" db="EMBL/GenBank/DDBJ databases">
        <title>Genomic Encyclopedia of Type Strains, Phase IV (KMG-IV): sequencing the most valuable type-strain genomes for metagenomic binning, comparative biology and taxonomic classification.</title>
        <authorList>
            <person name="Goeker M."/>
        </authorList>
    </citation>
    <scope>NUCLEOTIDE SEQUENCE</scope>
    <source>
        <strain evidence="1">DSM 13886</strain>
    </source>
</reference>
<comment type="caution">
    <text evidence="1">The sequence shown here is derived from an EMBL/GenBank/DDBJ whole genome shotgun (WGS) entry which is preliminary data.</text>
</comment>
<sequence>MKVTELRKIVKEQSREELETLLVEIYKLIPKKVREEKDIDALIENPQHYKISQMRGGKKEKVLIDFEVVKCETIDFIKYAYAHYYIAPNQTIPKKERAKWRFTAKKLYDQLSTSANQPEHTREAVNLLEQLYKLLCYASGHYVFASEEPFYTIKVSQPDFLSHIISLKKHIDEPEKWIRESLLLILINDRDQDVLHSELRVILLDHLNAASLKNEAIHICEELLSEKISAQAIIKSNKSAFNSSSNYEKERYRNNLVGMLFICQSSLNEYEKAVQTFK</sequence>
<keyword evidence="2" id="KW-1185">Reference proteome</keyword>
<organism evidence="1 2">
    <name type="scientific">Sporosarcina limicola</name>
    <dbReference type="NCBI Taxonomy" id="34101"/>
    <lineage>
        <taxon>Bacteria</taxon>
        <taxon>Bacillati</taxon>
        <taxon>Bacillota</taxon>
        <taxon>Bacilli</taxon>
        <taxon>Bacillales</taxon>
        <taxon>Caryophanaceae</taxon>
        <taxon>Sporosarcina</taxon>
    </lineage>
</organism>
<protein>
    <submittedName>
        <fullName evidence="1">Uncharacterized protein</fullName>
    </submittedName>
</protein>